<dbReference type="EMBL" id="MSCJ01000003">
    <property type="protein sequence ID" value="PQJ61917.1"/>
    <property type="molecule type" value="Genomic_DNA"/>
</dbReference>
<sequence length="311" mass="33406">MKRTALFYGALCVSSFASVVNAASIYADEGTSLAIGGRVEARAEHRDSDISDLSRARVNISGETLIGDGISGIGYFEQEFKASENKTRYLYAGIKAALGEGEAQVVYGKTAGAMSLVTDMTDIQAAYGAIAADKFKVGKRIANSIATFYTNDSGTSLGINYSGKHTIKQDTFKQGFSVGASQAIGDTGLTLATGYADQTMIKKGKEKEKSQFDVGMGYQIKQFYLGALYTNQKLGGKDADGYDVVTAYKINSIYKATLGFGELHVEGGDDTRAVNGDITAKWNKHFRTYAAVNYDTVIDDTQAMLGARYDF</sequence>
<dbReference type="AlphaFoldDB" id="A0A2S7VIE1"/>
<keyword evidence="3" id="KW-0472">Membrane</keyword>
<comment type="subcellular location">
    <subcellularLocation>
        <location evidence="1">Cell outer membrane</location>
        <topology evidence="1">Multi-pass membrane protein</topology>
    </subcellularLocation>
</comment>
<evidence type="ECO:0000256" key="2">
    <source>
        <dbReference type="ARBA" id="ARBA00022729"/>
    </source>
</evidence>
<dbReference type="GO" id="GO:0015288">
    <property type="term" value="F:porin activity"/>
    <property type="evidence" value="ECO:0007669"/>
    <property type="project" value="InterPro"/>
</dbReference>
<keyword evidence="2 4" id="KW-0732">Signal</keyword>
<accession>A0A2S7VIE1</accession>
<gene>
    <name evidence="5" type="ORF">BTO08_16765</name>
</gene>
<dbReference type="PANTHER" id="PTHR34501:SF2">
    <property type="entry name" value="OUTER MEMBRANE PORIN F-RELATED"/>
    <property type="match status" value="1"/>
</dbReference>
<dbReference type="InterPro" id="IPR050298">
    <property type="entry name" value="Gram-neg_bact_OMP"/>
</dbReference>
<feature type="chain" id="PRO_5015472661" description="Porin" evidence="4">
    <location>
        <begin position="23"/>
        <end position="311"/>
    </location>
</feature>
<dbReference type="GO" id="GO:0009279">
    <property type="term" value="C:cell outer membrane"/>
    <property type="evidence" value="ECO:0007669"/>
    <property type="project" value="UniProtKB-SubCell"/>
</dbReference>
<dbReference type="Proteomes" id="UP000238730">
    <property type="component" value="Unassembled WGS sequence"/>
</dbReference>
<dbReference type="PANTHER" id="PTHR34501">
    <property type="entry name" value="PROTEIN YDDL-RELATED"/>
    <property type="match status" value="1"/>
</dbReference>
<organism evidence="5 6">
    <name type="scientific">Photobacterium angustum</name>
    <dbReference type="NCBI Taxonomy" id="661"/>
    <lineage>
        <taxon>Bacteria</taxon>
        <taxon>Pseudomonadati</taxon>
        <taxon>Pseudomonadota</taxon>
        <taxon>Gammaproteobacteria</taxon>
        <taxon>Vibrionales</taxon>
        <taxon>Vibrionaceae</taxon>
        <taxon>Photobacterium</taxon>
    </lineage>
</organism>
<dbReference type="InterPro" id="IPR023614">
    <property type="entry name" value="Porin_dom_sf"/>
</dbReference>
<dbReference type="RefSeq" id="WP_105061762.1">
    <property type="nucleotide sequence ID" value="NZ_MSCJ01000003.1"/>
</dbReference>
<dbReference type="SUPFAM" id="SSF56935">
    <property type="entry name" value="Porins"/>
    <property type="match status" value="1"/>
</dbReference>
<name>A0A2S7VIE1_PHOAN</name>
<dbReference type="InterPro" id="IPR033900">
    <property type="entry name" value="Gram_neg_porin_domain"/>
</dbReference>
<evidence type="ECO:0008006" key="7">
    <source>
        <dbReference type="Google" id="ProtNLM"/>
    </source>
</evidence>
<evidence type="ECO:0000256" key="3">
    <source>
        <dbReference type="ARBA" id="ARBA00023136"/>
    </source>
</evidence>
<reference evidence="5 6" key="1">
    <citation type="submission" date="2016-12" db="EMBL/GenBank/DDBJ databases">
        <title>Diversity of luminous bacteria.</title>
        <authorList>
            <person name="Yoshizawa S."/>
            <person name="Kogure K."/>
        </authorList>
    </citation>
    <scope>NUCLEOTIDE SEQUENCE [LARGE SCALE GENOMIC DNA]</scope>
    <source>
        <strain evidence="5 6">LC1-200</strain>
    </source>
</reference>
<evidence type="ECO:0000256" key="4">
    <source>
        <dbReference type="SAM" id="SignalP"/>
    </source>
</evidence>
<dbReference type="CDD" id="cd00342">
    <property type="entry name" value="gram_neg_porins"/>
    <property type="match status" value="1"/>
</dbReference>
<comment type="caution">
    <text evidence="5">The sequence shown here is derived from an EMBL/GenBank/DDBJ whole genome shotgun (WGS) entry which is preliminary data.</text>
</comment>
<protein>
    <recommendedName>
        <fullName evidence="7">Porin</fullName>
    </recommendedName>
</protein>
<dbReference type="Gene3D" id="2.40.160.10">
    <property type="entry name" value="Porin"/>
    <property type="match status" value="1"/>
</dbReference>
<evidence type="ECO:0000256" key="1">
    <source>
        <dbReference type="ARBA" id="ARBA00004571"/>
    </source>
</evidence>
<feature type="signal peptide" evidence="4">
    <location>
        <begin position="1"/>
        <end position="22"/>
    </location>
</feature>
<evidence type="ECO:0000313" key="6">
    <source>
        <dbReference type="Proteomes" id="UP000238730"/>
    </source>
</evidence>
<evidence type="ECO:0000313" key="5">
    <source>
        <dbReference type="EMBL" id="PQJ61917.1"/>
    </source>
</evidence>
<dbReference type="OrthoDB" id="7055111at2"/>
<proteinExistence type="predicted"/>